<sequence length="236" mass="26284">MAAAYAGRDNMDMEKRVEAKIAHLKDVLRQRYLSEGENLIPMDLARVAYYFTLDVITDLAYGEAFGFLDAEGDLYNYTSSLDQLLVVTGLFSEIPLLRKLSNTFVGAAFKPKFSDKSGMGRLMRIARDIIEKRFESGEQNHGDMLGSFMRHGIEKGPAKAEVPLQLVAGAETSSTVIRSTMSYLMTSPRIYQKLKEHIQDAIQAGVASSPITVEEAKKLPLLQVSWTALGQRRNGR</sequence>
<dbReference type="InterPro" id="IPR001128">
    <property type="entry name" value="Cyt_P450"/>
</dbReference>
<accession>A0ABR1P1F1</accession>
<evidence type="ECO:0000256" key="4">
    <source>
        <dbReference type="ARBA" id="ARBA00022723"/>
    </source>
</evidence>
<keyword evidence="6" id="KW-0408">Iron</keyword>
<evidence type="ECO:0000313" key="9">
    <source>
        <dbReference type="Proteomes" id="UP001430848"/>
    </source>
</evidence>
<gene>
    <name evidence="8" type="ORF">SLS63_008844</name>
</gene>
<dbReference type="EMBL" id="JAKNSF020000060">
    <property type="protein sequence ID" value="KAK7723432.1"/>
    <property type="molecule type" value="Genomic_DNA"/>
</dbReference>
<evidence type="ECO:0008006" key="10">
    <source>
        <dbReference type="Google" id="ProtNLM"/>
    </source>
</evidence>
<dbReference type="Gene3D" id="1.10.630.10">
    <property type="entry name" value="Cytochrome P450"/>
    <property type="match status" value="1"/>
</dbReference>
<comment type="cofactor">
    <cofactor evidence="1">
        <name>heme</name>
        <dbReference type="ChEBI" id="CHEBI:30413"/>
    </cofactor>
</comment>
<dbReference type="PANTHER" id="PTHR24305">
    <property type="entry name" value="CYTOCHROME P450"/>
    <property type="match status" value="1"/>
</dbReference>
<reference evidence="8 9" key="1">
    <citation type="submission" date="2024-02" db="EMBL/GenBank/DDBJ databases">
        <title>De novo assembly and annotation of 12 fungi associated with fruit tree decline syndrome in Ontario, Canada.</title>
        <authorList>
            <person name="Sulman M."/>
            <person name="Ellouze W."/>
            <person name="Ilyukhin E."/>
        </authorList>
    </citation>
    <scope>NUCLEOTIDE SEQUENCE [LARGE SCALE GENOMIC DNA]</scope>
    <source>
        <strain evidence="8 9">M169</strain>
    </source>
</reference>
<keyword evidence="7" id="KW-0503">Monooxygenase</keyword>
<dbReference type="InterPro" id="IPR036396">
    <property type="entry name" value="Cyt_P450_sf"/>
</dbReference>
<dbReference type="SUPFAM" id="SSF48264">
    <property type="entry name" value="Cytochrome P450"/>
    <property type="match status" value="1"/>
</dbReference>
<evidence type="ECO:0000313" key="8">
    <source>
        <dbReference type="EMBL" id="KAK7723432.1"/>
    </source>
</evidence>
<organism evidence="8 9">
    <name type="scientific">Diaporthe eres</name>
    <name type="common">Phomopsis oblonga</name>
    <dbReference type="NCBI Taxonomy" id="83184"/>
    <lineage>
        <taxon>Eukaryota</taxon>
        <taxon>Fungi</taxon>
        <taxon>Dikarya</taxon>
        <taxon>Ascomycota</taxon>
        <taxon>Pezizomycotina</taxon>
        <taxon>Sordariomycetes</taxon>
        <taxon>Sordariomycetidae</taxon>
        <taxon>Diaporthales</taxon>
        <taxon>Diaporthaceae</taxon>
        <taxon>Diaporthe</taxon>
        <taxon>Diaporthe eres species complex</taxon>
    </lineage>
</organism>
<proteinExistence type="inferred from homology"/>
<evidence type="ECO:0000256" key="2">
    <source>
        <dbReference type="ARBA" id="ARBA00010617"/>
    </source>
</evidence>
<comment type="similarity">
    <text evidence="2">Belongs to the cytochrome P450 family.</text>
</comment>
<dbReference type="InterPro" id="IPR050121">
    <property type="entry name" value="Cytochrome_P450_monoxygenase"/>
</dbReference>
<evidence type="ECO:0000256" key="7">
    <source>
        <dbReference type="ARBA" id="ARBA00023033"/>
    </source>
</evidence>
<evidence type="ECO:0000256" key="6">
    <source>
        <dbReference type="ARBA" id="ARBA00023004"/>
    </source>
</evidence>
<keyword evidence="5" id="KW-0560">Oxidoreductase</keyword>
<keyword evidence="3" id="KW-0349">Heme</keyword>
<keyword evidence="9" id="KW-1185">Reference proteome</keyword>
<evidence type="ECO:0000256" key="3">
    <source>
        <dbReference type="ARBA" id="ARBA00022617"/>
    </source>
</evidence>
<dbReference type="Pfam" id="PF00067">
    <property type="entry name" value="p450"/>
    <property type="match status" value="1"/>
</dbReference>
<name>A0ABR1P1F1_DIAER</name>
<evidence type="ECO:0000256" key="1">
    <source>
        <dbReference type="ARBA" id="ARBA00001971"/>
    </source>
</evidence>
<keyword evidence="4" id="KW-0479">Metal-binding</keyword>
<protein>
    <recommendedName>
        <fullName evidence="10">Cytochrome P450</fullName>
    </recommendedName>
</protein>
<evidence type="ECO:0000256" key="5">
    <source>
        <dbReference type="ARBA" id="ARBA00023002"/>
    </source>
</evidence>
<comment type="caution">
    <text evidence="8">The sequence shown here is derived from an EMBL/GenBank/DDBJ whole genome shotgun (WGS) entry which is preliminary data.</text>
</comment>
<dbReference type="Proteomes" id="UP001430848">
    <property type="component" value="Unassembled WGS sequence"/>
</dbReference>
<dbReference type="PANTHER" id="PTHR24305:SF77">
    <property type="entry name" value="CYTOCHROME P450 MONOOXYGENASE"/>
    <property type="match status" value="1"/>
</dbReference>